<feature type="transmembrane region" description="Helical" evidence="5">
    <location>
        <begin position="211"/>
        <end position="233"/>
    </location>
</feature>
<dbReference type="PANTHER" id="PTHR37359:SF1">
    <property type="entry name" value="TRANSMEMBRANE PROTEIN 253"/>
    <property type="match status" value="1"/>
</dbReference>
<keyword evidence="3 5" id="KW-1133">Transmembrane helix</keyword>
<proteinExistence type="predicted"/>
<evidence type="ECO:0000256" key="5">
    <source>
        <dbReference type="SAM" id="Phobius"/>
    </source>
</evidence>
<reference evidence="6 7" key="1">
    <citation type="submission" date="2019-08" db="EMBL/GenBank/DDBJ databases">
        <title>A chromosome-level genome assembly, high-density linkage maps, and genome scans reveal the genomic architecture of hybrid incompatibilities underlying speciation via character displacement in darters (Percidae: Etheostominae).</title>
        <authorList>
            <person name="Moran R.L."/>
            <person name="Catchen J.M."/>
            <person name="Fuller R.C."/>
        </authorList>
    </citation>
    <scope>NUCLEOTIDE SEQUENCE [LARGE SCALE GENOMIC DNA]</scope>
    <source>
        <strain evidence="6">EspeVRDwgs_2016</strain>
        <tissue evidence="6">Muscle</tissue>
    </source>
</reference>
<comment type="caution">
    <text evidence="6">The sequence shown here is derived from an EMBL/GenBank/DDBJ whole genome shotgun (WGS) entry which is preliminary data.</text>
</comment>
<dbReference type="InterPro" id="IPR007237">
    <property type="entry name" value="CD20-like"/>
</dbReference>
<keyword evidence="2 5" id="KW-0812">Transmembrane</keyword>
<feature type="transmembrane region" description="Helical" evidence="5">
    <location>
        <begin position="170"/>
        <end position="191"/>
    </location>
</feature>
<dbReference type="AlphaFoldDB" id="A0A5J5D9N9"/>
<organism evidence="6 7">
    <name type="scientific">Etheostoma spectabile</name>
    <name type="common">orangethroat darter</name>
    <dbReference type="NCBI Taxonomy" id="54343"/>
    <lineage>
        <taxon>Eukaryota</taxon>
        <taxon>Metazoa</taxon>
        <taxon>Chordata</taxon>
        <taxon>Craniata</taxon>
        <taxon>Vertebrata</taxon>
        <taxon>Euteleostomi</taxon>
        <taxon>Actinopterygii</taxon>
        <taxon>Neopterygii</taxon>
        <taxon>Teleostei</taxon>
        <taxon>Neoteleostei</taxon>
        <taxon>Acanthomorphata</taxon>
        <taxon>Eupercaria</taxon>
        <taxon>Perciformes</taxon>
        <taxon>Percoidei</taxon>
        <taxon>Percidae</taxon>
        <taxon>Etheostomatinae</taxon>
        <taxon>Etheostoma</taxon>
    </lineage>
</organism>
<accession>A0A5J5D9N9</accession>
<evidence type="ECO:0000256" key="1">
    <source>
        <dbReference type="ARBA" id="ARBA00004141"/>
    </source>
</evidence>
<protein>
    <submittedName>
        <fullName evidence="6">Uncharacterized protein</fullName>
    </submittedName>
</protein>
<dbReference type="Pfam" id="PF04103">
    <property type="entry name" value="CD20"/>
    <property type="match status" value="1"/>
</dbReference>
<feature type="non-terminal residue" evidence="6">
    <location>
        <position position="298"/>
    </location>
</feature>
<evidence type="ECO:0000256" key="3">
    <source>
        <dbReference type="ARBA" id="ARBA00022989"/>
    </source>
</evidence>
<gene>
    <name evidence="6" type="ORF">FQN60_014133</name>
</gene>
<feature type="transmembrane region" description="Helical" evidence="5">
    <location>
        <begin position="141"/>
        <end position="158"/>
    </location>
</feature>
<name>A0A5J5D9N9_9PERO</name>
<dbReference type="Proteomes" id="UP000327493">
    <property type="component" value="Chromosome 8"/>
</dbReference>
<evidence type="ECO:0000256" key="4">
    <source>
        <dbReference type="ARBA" id="ARBA00023136"/>
    </source>
</evidence>
<keyword evidence="7" id="KW-1185">Reference proteome</keyword>
<dbReference type="EMBL" id="VOFY01000008">
    <property type="protein sequence ID" value="KAA8590199.1"/>
    <property type="molecule type" value="Genomic_DNA"/>
</dbReference>
<dbReference type="PANTHER" id="PTHR37359">
    <property type="entry name" value="TRANSMEMBRANE PROTEIN 253"/>
    <property type="match status" value="1"/>
</dbReference>
<keyword evidence="4 5" id="KW-0472">Membrane</keyword>
<sequence length="298" mass="33041">MTEEKDFEGALCAVPIAGVNLSQLHRRLAKRPEVFCTDLFPTVHSCPFHRQQLQANDKTMTQNMFQEGLYQVFFKETPSTRPLSQGTNHGELINGRIHRWFGTVVNTRLLVTGVVQILSALACILATVTHACVSYNCSVSMTTPVWSGLFYVAAGCLAMEVQRKANKLKIITLMGLNLFSLLFGFSALLANSLRSTQPVAHNTIQQRVGSYVAKGSSIAFTVQCFLASVYILFLSLRGLRRYSHPHTQTYRRLSQRIFTACMVSKERALGCWLYGNSSTAEVALLSLSCEIGPYQSAA</sequence>
<dbReference type="InterPro" id="IPR038874">
    <property type="entry name" value="TMEM253"/>
</dbReference>
<comment type="subcellular location">
    <subcellularLocation>
        <location evidence="1">Membrane</location>
        <topology evidence="1">Multi-pass membrane protein</topology>
    </subcellularLocation>
</comment>
<evidence type="ECO:0000256" key="2">
    <source>
        <dbReference type="ARBA" id="ARBA00022692"/>
    </source>
</evidence>
<feature type="transmembrane region" description="Helical" evidence="5">
    <location>
        <begin position="109"/>
        <end position="129"/>
    </location>
</feature>
<evidence type="ECO:0000313" key="6">
    <source>
        <dbReference type="EMBL" id="KAA8590199.1"/>
    </source>
</evidence>
<dbReference type="GO" id="GO:0016020">
    <property type="term" value="C:membrane"/>
    <property type="evidence" value="ECO:0007669"/>
    <property type="project" value="UniProtKB-SubCell"/>
</dbReference>
<evidence type="ECO:0000313" key="7">
    <source>
        <dbReference type="Proteomes" id="UP000327493"/>
    </source>
</evidence>